<sequence>MYIDGQTEAVQEWVAIYKRPLHSLNVHAPWEHTAEHRSLYGTSV</sequence>
<name>A0ABN9G6I6_9NEOB</name>
<reference evidence="1" key="1">
    <citation type="submission" date="2023-05" db="EMBL/GenBank/DDBJ databases">
        <authorList>
            <person name="Stuckert A."/>
        </authorList>
    </citation>
    <scope>NUCLEOTIDE SEQUENCE</scope>
</reference>
<comment type="caution">
    <text evidence="1">The sequence shown here is derived from an EMBL/GenBank/DDBJ whole genome shotgun (WGS) entry which is preliminary data.</text>
</comment>
<dbReference type="Proteomes" id="UP001162483">
    <property type="component" value="Unassembled WGS sequence"/>
</dbReference>
<proteinExistence type="predicted"/>
<organism evidence="1 2">
    <name type="scientific">Staurois parvus</name>
    <dbReference type="NCBI Taxonomy" id="386267"/>
    <lineage>
        <taxon>Eukaryota</taxon>
        <taxon>Metazoa</taxon>
        <taxon>Chordata</taxon>
        <taxon>Craniata</taxon>
        <taxon>Vertebrata</taxon>
        <taxon>Euteleostomi</taxon>
        <taxon>Amphibia</taxon>
        <taxon>Batrachia</taxon>
        <taxon>Anura</taxon>
        <taxon>Neobatrachia</taxon>
        <taxon>Ranoidea</taxon>
        <taxon>Ranidae</taxon>
        <taxon>Staurois</taxon>
    </lineage>
</organism>
<dbReference type="EMBL" id="CATNWA010018057">
    <property type="protein sequence ID" value="CAI9605005.1"/>
    <property type="molecule type" value="Genomic_DNA"/>
</dbReference>
<protein>
    <submittedName>
        <fullName evidence="1">Uncharacterized protein</fullName>
    </submittedName>
</protein>
<accession>A0ABN9G6I6</accession>
<gene>
    <name evidence="1" type="ORF">SPARVUS_LOCUS13537777</name>
</gene>
<evidence type="ECO:0000313" key="1">
    <source>
        <dbReference type="EMBL" id="CAI9605005.1"/>
    </source>
</evidence>
<keyword evidence="2" id="KW-1185">Reference proteome</keyword>
<evidence type="ECO:0000313" key="2">
    <source>
        <dbReference type="Proteomes" id="UP001162483"/>
    </source>
</evidence>